<protein>
    <submittedName>
        <fullName evidence="1">Uncharacterized protein</fullName>
    </submittedName>
</protein>
<proteinExistence type="predicted"/>
<dbReference type="AlphaFoldDB" id="A0A6C0JWZ5"/>
<sequence>MYNTFNTTTRIGDSMDDLSQQNIQDTAAANYRLMNYKPQCPMTNVIDFATSQPAINFTGSHTVGIGGCNIDENSNLTLSDLSRNKCKISLLQRSFLTVPYLGRGVNDVVAESQIQQGELANNRKSVNPSSELTHSNYTPLIPSLQATINNPANLIEGVAADGWIRGGIPVRQLTRDQSNHT</sequence>
<name>A0A6C0JWZ5_9ZZZZ</name>
<accession>A0A6C0JWZ5</accession>
<organism evidence="1">
    <name type="scientific">viral metagenome</name>
    <dbReference type="NCBI Taxonomy" id="1070528"/>
    <lineage>
        <taxon>unclassified sequences</taxon>
        <taxon>metagenomes</taxon>
        <taxon>organismal metagenomes</taxon>
    </lineage>
</organism>
<evidence type="ECO:0000313" key="1">
    <source>
        <dbReference type="EMBL" id="QHU09230.1"/>
    </source>
</evidence>
<reference evidence="1" key="1">
    <citation type="journal article" date="2020" name="Nature">
        <title>Giant virus diversity and host interactions through global metagenomics.</title>
        <authorList>
            <person name="Schulz F."/>
            <person name="Roux S."/>
            <person name="Paez-Espino D."/>
            <person name="Jungbluth S."/>
            <person name="Walsh D.A."/>
            <person name="Denef V.J."/>
            <person name="McMahon K.D."/>
            <person name="Konstantinidis K.T."/>
            <person name="Eloe-Fadrosh E.A."/>
            <person name="Kyrpides N.C."/>
            <person name="Woyke T."/>
        </authorList>
    </citation>
    <scope>NUCLEOTIDE SEQUENCE</scope>
    <source>
        <strain evidence="1">GVMAG-S-1074260-58</strain>
    </source>
</reference>
<dbReference type="EMBL" id="MN740706">
    <property type="protein sequence ID" value="QHU09230.1"/>
    <property type="molecule type" value="Genomic_DNA"/>
</dbReference>